<gene>
    <name evidence="8" type="ORF">SAMN05216252_101700</name>
</gene>
<dbReference type="OrthoDB" id="9808332at2"/>
<dbReference type="InterPro" id="IPR006059">
    <property type="entry name" value="SBP"/>
</dbReference>
<keyword evidence="4" id="KW-0564">Palmitate</keyword>
<evidence type="ECO:0000256" key="5">
    <source>
        <dbReference type="ARBA" id="ARBA00023288"/>
    </source>
</evidence>
<dbReference type="PANTHER" id="PTHR43649">
    <property type="entry name" value="ARABINOSE-BINDING PROTEIN-RELATED"/>
    <property type="match status" value="1"/>
</dbReference>
<dbReference type="Gene3D" id="3.40.190.10">
    <property type="entry name" value="Periplasmic binding protein-like II"/>
    <property type="match status" value="1"/>
</dbReference>
<dbReference type="CDD" id="cd13585">
    <property type="entry name" value="PBP2_TMBP_like"/>
    <property type="match status" value="1"/>
</dbReference>
<proteinExistence type="predicted"/>
<evidence type="ECO:0000256" key="7">
    <source>
        <dbReference type="SAM" id="SignalP"/>
    </source>
</evidence>
<evidence type="ECO:0000256" key="6">
    <source>
        <dbReference type="SAM" id="MobiDB-lite"/>
    </source>
</evidence>
<keyword evidence="3" id="KW-0472">Membrane</keyword>
<feature type="signal peptide" evidence="7">
    <location>
        <begin position="1"/>
        <end position="27"/>
    </location>
</feature>
<evidence type="ECO:0000256" key="3">
    <source>
        <dbReference type="ARBA" id="ARBA00023136"/>
    </source>
</evidence>
<sequence>MRAPKGRGARLAAAVAAVSALALTASACGTDGKGSSGSEGSGKGTVTFWDNNGGVRTEVWKEIISRFEKKNPDIKVKYVGVAAADVQSKYDTAIAGGKGLPDVGGVGTAMLASLVAQDALDPVTDRIEDSSLKGGFDPDLVESVQVAGGGDELFSVPTSANMGVLWYRTDLFEAAGVPAPTTWDAFFTATEKLTDRKNNEFGFTFRGGAGSIAQALDMMYGQSGIDSFWNGDSTTVNDPKNVAALEKYVALYKKTTPEADLNNDFTKMVAEFDNGRIGILQHNLGSFQNHLDALGQDKFAGVAMPVDAAGVRTTVSNPVDGLGLFKSSGNKEAAWKFIEFAASAEANSLWNESAGAIPSNTQAQDDDWIASAGATKIAIDALTDSRTRIVQLPYYLPDWNTLSKADSEPEFQKVVLGRLSAKDFLDAFAGKLNAAQADWKKHNS</sequence>
<dbReference type="EMBL" id="FZOF01000001">
    <property type="protein sequence ID" value="SNR89146.1"/>
    <property type="molecule type" value="Genomic_DNA"/>
</dbReference>
<dbReference type="RefSeq" id="WP_089222054.1">
    <property type="nucleotide sequence ID" value="NZ_FZOF01000001.1"/>
</dbReference>
<keyword evidence="2 7" id="KW-0732">Signal</keyword>
<dbReference type="AlphaFoldDB" id="A0A239A0E6"/>
<evidence type="ECO:0000313" key="9">
    <source>
        <dbReference type="Proteomes" id="UP000198280"/>
    </source>
</evidence>
<keyword evidence="5" id="KW-0449">Lipoprotein</keyword>
<evidence type="ECO:0000256" key="1">
    <source>
        <dbReference type="ARBA" id="ARBA00022475"/>
    </source>
</evidence>
<evidence type="ECO:0000256" key="4">
    <source>
        <dbReference type="ARBA" id="ARBA00023139"/>
    </source>
</evidence>
<evidence type="ECO:0000313" key="8">
    <source>
        <dbReference type="EMBL" id="SNR89146.1"/>
    </source>
</evidence>
<dbReference type="PANTHER" id="PTHR43649:SF33">
    <property type="entry name" value="POLYGALACTURONAN_RHAMNOGALACTURONAN-BINDING PROTEIN YTCQ"/>
    <property type="match status" value="1"/>
</dbReference>
<protein>
    <submittedName>
        <fullName evidence="8">Carbohydrate ABC transporter substrate-binding protein, CUT1 family</fullName>
    </submittedName>
</protein>
<reference evidence="8 9" key="1">
    <citation type="submission" date="2017-06" db="EMBL/GenBank/DDBJ databases">
        <authorList>
            <person name="Kim H.J."/>
            <person name="Triplett B.A."/>
        </authorList>
    </citation>
    <scope>NUCLEOTIDE SEQUENCE [LARGE SCALE GENOMIC DNA]</scope>
    <source>
        <strain evidence="8 9">CGMCC 4.1858</strain>
    </source>
</reference>
<dbReference type="SUPFAM" id="SSF53850">
    <property type="entry name" value="Periplasmic binding protein-like II"/>
    <property type="match status" value="1"/>
</dbReference>
<dbReference type="PROSITE" id="PS51257">
    <property type="entry name" value="PROKAR_LIPOPROTEIN"/>
    <property type="match status" value="1"/>
</dbReference>
<accession>A0A239A0E6</accession>
<feature type="chain" id="PRO_5012444164" evidence="7">
    <location>
        <begin position="28"/>
        <end position="444"/>
    </location>
</feature>
<feature type="region of interest" description="Disordered" evidence="6">
    <location>
        <begin position="29"/>
        <end position="48"/>
    </location>
</feature>
<keyword evidence="1" id="KW-1003">Cell membrane</keyword>
<name>A0A239A0E6_9ACTN</name>
<feature type="compositionally biased region" description="Gly residues" evidence="6">
    <location>
        <begin position="31"/>
        <end position="43"/>
    </location>
</feature>
<dbReference type="Proteomes" id="UP000198280">
    <property type="component" value="Unassembled WGS sequence"/>
</dbReference>
<dbReference type="Pfam" id="PF01547">
    <property type="entry name" value="SBP_bac_1"/>
    <property type="match status" value="1"/>
</dbReference>
<organism evidence="8 9">
    <name type="scientific">Actinacidiphila glaucinigra</name>
    <dbReference type="NCBI Taxonomy" id="235986"/>
    <lineage>
        <taxon>Bacteria</taxon>
        <taxon>Bacillati</taxon>
        <taxon>Actinomycetota</taxon>
        <taxon>Actinomycetes</taxon>
        <taxon>Kitasatosporales</taxon>
        <taxon>Streptomycetaceae</taxon>
        <taxon>Actinacidiphila</taxon>
    </lineage>
</organism>
<keyword evidence="9" id="KW-1185">Reference proteome</keyword>
<dbReference type="InterPro" id="IPR050490">
    <property type="entry name" value="Bact_solute-bd_prot1"/>
</dbReference>
<evidence type="ECO:0000256" key="2">
    <source>
        <dbReference type="ARBA" id="ARBA00022729"/>
    </source>
</evidence>